<dbReference type="InterPro" id="IPR036397">
    <property type="entry name" value="RNaseH_sf"/>
</dbReference>
<keyword evidence="1" id="KW-0732">Signal</keyword>
<dbReference type="GO" id="GO:0003676">
    <property type="term" value="F:nucleic acid binding"/>
    <property type="evidence" value="ECO:0007669"/>
    <property type="project" value="InterPro"/>
</dbReference>
<sequence>MLVLSLCCLCFGRHTMLVSGRFILRQEIHNCNLCKRQRAQPCQQLMGNLSSDRITPSRPFSKVGMYLAGPFMTKPNLPRSKVRLKSFISVIVSMCTMAVHPEVVSDLSSQALLPALWRFISRRECPSDIYSENGKNLTGLVNQLKALFEILKSTLLQEYVANQLIRWHFIPPYSPNFG</sequence>
<evidence type="ECO:0008006" key="4">
    <source>
        <dbReference type="Google" id="ProtNLM"/>
    </source>
</evidence>
<organism evidence="2 3">
    <name type="scientific">Araneus ventricosus</name>
    <name type="common">Orbweaver spider</name>
    <name type="synonym">Epeira ventricosa</name>
    <dbReference type="NCBI Taxonomy" id="182803"/>
    <lineage>
        <taxon>Eukaryota</taxon>
        <taxon>Metazoa</taxon>
        <taxon>Ecdysozoa</taxon>
        <taxon>Arthropoda</taxon>
        <taxon>Chelicerata</taxon>
        <taxon>Arachnida</taxon>
        <taxon>Araneae</taxon>
        <taxon>Araneomorphae</taxon>
        <taxon>Entelegynae</taxon>
        <taxon>Araneoidea</taxon>
        <taxon>Araneidae</taxon>
        <taxon>Araneus</taxon>
    </lineage>
</organism>
<gene>
    <name evidence="2" type="ORF">AVEN_228546_1</name>
</gene>
<evidence type="ECO:0000256" key="1">
    <source>
        <dbReference type="SAM" id="SignalP"/>
    </source>
</evidence>
<comment type="caution">
    <text evidence="2">The sequence shown here is derived from an EMBL/GenBank/DDBJ whole genome shotgun (WGS) entry which is preliminary data.</text>
</comment>
<dbReference type="AlphaFoldDB" id="A0A4Y2MVZ9"/>
<dbReference type="Proteomes" id="UP000499080">
    <property type="component" value="Unassembled WGS sequence"/>
</dbReference>
<dbReference type="EMBL" id="BGPR01008068">
    <property type="protein sequence ID" value="GBN31341.1"/>
    <property type="molecule type" value="Genomic_DNA"/>
</dbReference>
<evidence type="ECO:0000313" key="3">
    <source>
        <dbReference type="Proteomes" id="UP000499080"/>
    </source>
</evidence>
<dbReference type="InterPro" id="IPR012337">
    <property type="entry name" value="RNaseH-like_sf"/>
</dbReference>
<feature type="signal peptide" evidence="1">
    <location>
        <begin position="1"/>
        <end position="20"/>
    </location>
</feature>
<reference evidence="2 3" key="1">
    <citation type="journal article" date="2019" name="Sci. Rep.">
        <title>Orb-weaving spider Araneus ventricosus genome elucidates the spidroin gene catalogue.</title>
        <authorList>
            <person name="Kono N."/>
            <person name="Nakamura H."/>
            <person name="Ohtoshi R."/>
            <person name="Moran D.A.P."/>
            <person name="Shinohara A."/>
            <person name="Yoshida Y."/>
            <person name="Fujiwara M."/>
            <person name="Mori M."/>
            <person name="Tomita M."/>
            <person name="Arakawa K."/>
        </authorList>
    </citation>
    <scope>NUCLEOTIDE SEQUENCE [LARGE SCALE GENOMIC DNA]</scope>
</reference>
<dbReference type="PANTHER" id="PTHR47331">
    <property type="entry name" value="PHD-TYPE DOMAIN-CONTAINING PROTEIN"/>
    <property type="match status" value="1"/>
</dbReference>
<protein>
    <recommendedName>
        <fullName evidence="4">Integrase catalytic domain-containing protein</fullName>
    </recommendedName>
</protein>
<feature type="chain" id="PRO_5021506022" description="Integrase catalytic domain-containing protein" evidence="1">
    <location>
        <begin position="21"/>
        <end position="178"/>
    </location>
</feature>
<evidence type="ECO:0000313" key="2">
    <source>
        <dbReference type="EMBL" id="GBN31341.1"/>
    </source>
</evidence>
<keyword evidence="3" id="KW-1185">Reference proteome</keyword>
<dbReference type="PANTHER" id="PTHR47331:SF1">
    <property type="entry name" value="GAG-LIKE PROTEIN"/>
    <property type="match status" value="1"/>
</dbReference>
<dbReference type="OrthoDB" id="6423987at2759"/>
<proteinExistence type="predicted"/>
<dbReference type="Gene3D" id="3.30.420.10">
    <property type="entry name" value="Ribonuclease H-like superfamily/Ribonuclease H"/>
    <property type="match status" value="1"/>
</dbReference>
<accession>A0A4Y2MVZ9</accession>
<dbReference type="SUPFAM" id="SSF53098">
    <property type="entry name" value="Ribonuclease H-like"/>
    <property type="match status" value="1"/>
</dbReference>
<name>A0A4Y2MVZ9_ARAVE</name>